<comment type="similarity">
    <text evidence="2 11 12">Belongs to the RPAP2 family.</text>
</comment>
<keyword evidence="6 12" id="KW-0862">Zinc</keyword>
<keyword evidence="7 12" id="KW-0904">Protein phosphatase</keyword>
<evidence type="ECO:0000256" key="4">
    <source>
        <dbReference type="ARBA" id="ARBA00022771"/>
    </source>
</evidence>
<dbReference type="GO" id="GO:0005737">
    <property type="term" value="C:cytoplasm"/>
    <property type="evidence" value="ECO:0007669"/>
    <property type="project" value="TreeGrafter"/>
</dbReference>
<dbReference type="PANTHER" id="PTHR14732">
    <property type="entry name" value="RNA POLYMERASE II SUBUNIT B1 CTD PHOSPHATASE RPAP2-RELATED"/>
    <property type="match status" value="1"/>
</dbReference>
<sequence>MTAKKAPLRLPSENFRKAKCLSMIHIAMVPVATGGKEQLKAAVEKKNLCNAKAMCVVERLIEPDVEEHWLLDNSHYQDAVEERAITKSCGYPLCDASLEDVPKKQYHISTRHNKVFDITDRKVTICTSGPPSLTLPINDNTNQPINNNIRKSVIYGKGTECFSGSTGVEIDLGNISPVNTEEYEKKTNKNLEVNDLRTSDLLKESFEAEVIKIPVSGNLNTPSGEHTDASQEIESSFSTDKIIQKQCISEDNESTVLIENVAESKVYNNDQKQRDRKQKAIRMKDRVRVKDRKDKRLLNVTDKVDFVLDSWITADSLSFLYGDVKLKEILEEYGTPTERFGRLRNTKDSFLYERYTEICKRLNFIELKEKVEERVEAIPSKPVPDFEQLKAQAQELEIKVKAFYLGDKKVSFQNDLEEDENKKSKDGKELGEFTEQPILPLLDKHSVLATRRRIVLDKVFKTLPDIQSALGLAQFNLRHEVLEFVHTLALSASNVTLSPPEWNLMSIIIIKLFTLRNELLDYAFKTDLTQKRIINLLLSYNLGLDYLQKCVSKLSNIEQIIRNSQWRK</sequence>
<dbReference type="VEuPathDB" id="VectorBase:RPRC013520"/>
<keyword evidence="8 12" id="KW-0539">Nucleus</keyword>
<keyword evidence="14" id="KW-1185">Reference proteome</keyword>
<dbReference type="PROSITE" id="PS51479">
    <property type="entry name" value="ZF_RTR1"/>
    <property type="match status" value="1"/>
</dbReference>
<keyword evidence="3 12" id="KW-0479">Metal-binding</keyword>
<comment type="function">
    <text evidence="12">Putative RNA polymerase II subunit B1 C-terminal domain (CTD) phosphatase involved in RNA polymerase II transcription regulation.</text>
</comment>
<evidence type="ECO:0000256" key="3">
    <source>
        <dbReference type="ARBA" id="ARBA00022723"/>
    </source>
</evidence>
<dbReference type="GO" id="GO:0008270">
    <property type="term" value="F:zinc ion binding"/>
    <property type="evidence" value="ECO:0007669"/>
    <property type="project" value="UniProtKB-KW"/>
</dbReference>
<dbReference type="GO" id="GO:0008420">
    <property type="term" value="F:RNA polymerase II CTD heptapeptide repeat phosphatase activity"/>
    <property type="evidence" value="ECO:0007669"/>
    <property type="project" value="UniProtKB-UniRule"/>
</dbReference>
<proteinExistence type="inferred from homology"/>
<evidence type="ECO:0000313" key="13">
    <source>
        <dbReference type="EnsemblMetazoa" id="RPRC013520-PA"/>
    </source>
</evidence>
<comment type="catalytic activity">
    <reaction evidence="9 12">
        <text>O-phospho-L-seryl-[protein] + H2O = L-seryl-[protein] + phosphate</text>
        <dbReference type="Rhea" id="RHEA:20629"/>
        <dbReference type="Rhea" id="RHEA-COMP:9863"/>
        <dbReference type="Rhea" id="RHEA-COMP:11604"/>
        <dbReference type="ChEBI" id="CHEBI:15377"/>
        <dbReference type="ChEBI" id="CHEBI:29999"/>
        <dbReference type="ChEBI" id="CHEBI:43474"/>
        <dbReference type="ChEBI" id="CHEBI:83421"/>
        <dbReference type="EC" id="3.1.3.16"/>
    </reaction>
</comment>
<evidence type="ECO:0000313" key="14">
    <source>
        <dbReference type="Proteomes" id="UP000015103"/>
    </source>
</evidence>
<dbReference type="PANTHER" id="PTHR14732:SF0">
    <property type="entry name" value="RNA POLYMERASE II SUBUNIT B1 CTD PHOSPHATASE RPAP2-RELATED"/>
    <property type="match status" value="1"/>
</dbReference>
<dbReference type="InterPro" id="IPR039693">
    <property type="entry name" value="Rtr1/RPAP2"/>
</dbReference>
<evidence type="ECO:0000256" key="1">
    <source>
        <dbReference type="ARBA" id="ARBA00004123"/>
    </source>
</evidence>
<dbReference type="GO" id="GO:0005634">
    <property type="term" value="C:nucleus"/>
    <property type="evidence" value="ECO:0007669"/>
    <property type="project" value="UniProtKB-SubCell"/>
</dbReference>
<evidence type="ECO:0000256" key="11">
    <source>
        <dbReference type="PROSITE-ProRule" id="PRU00812"/>
    </source>
</evidence>
<name>T1IB49_RHOPR</name>
<evidence type="ECO:0000256" key="12">
    <source>
        <dbReference type="RuleBase" id="RU367080"/>
    </source>
</evidence>
<dbReference type="Gene3D" id="1.25.40.820">
    <property type="match status" value="1"/>
</dbReference>
<keyword evidence="5 12" id="KW-0378">Hydrolase</keyword>
<reference evidence="13" key="1">
    <citation type="submission" date="2015-05" db="UniProtKB">
        <authorList>
            <consortium name="EnsemblMetazoa"/>
        </authorList>
    </citation>
    <scope>IDENTIFICATION</scope>
</reference>
<dbReference type="Pfam" id="PF04181">
    <property type="entry name" value="RPAP2_Rtr1"/>
    <property type="match status" value="1"/>
</dbReference>
<dbReference type="EMBL" id="ACPB03007241">
    <property type="status" value="NOT_ANNOTATED_CDS"/>
    <property type="molecule type" value="Genomic_DNA"/>
</dbReference>
<evidence type="ECO:0000256" key="2">
    <source>
        <dbReference type="ARBA" id="ARBA00005676"/>
    </source>
</evidence>
<dbReference type="STRING" id="13249.T1IB49"/>
<dbReference type="EnsemblMetazoa" id="RPRC013520-RA">
    <property type="protein sequence ID" value="RPRC013520-PA"/>
    <property type="gene ID" value="RPRC013520"/>
</dbReference>
<accession>T1IB49</accession>
<dbReference type="GO" id="GO:0043175">
    <property type="term" value="F:RNA polymerase core enzyme binding"/>
    <property type="evidence" value="ECO:0007669"/>
    <property type="project" value="UniProtKB-UniRule"/>
</dbReference>
<dbReference type="EC" id="3.1.3.16" evidence="12"/>
<keyword evidence="4 12" id="KW-0863">Zinc-finger</keyword>
<comment type="subcellular location">
    <subcellularLocation>
        <location evidence="1 12">Nucleus</location>
    </subcellularLocation>
</comment>
<organism evidence="13 14">
    <name type="scientific">Rhodnius prolixus</name>
    <name type="common">Triatomid bug</name>
    <dbReference type="NCBI Taxonomy" id="13249"/>
    <lineage>
        <taxon>Eukaryota</taxon>
        <taxon>Metazoa</taxon>
        <taxon>Ecdysozoa</taxon>
        <taxon>Arthropoda</taxon>
        <taxon>Hexapoda</taxon>
        <taxon>Insecta</taxon>
        <taxon>Pterygota</taxon>
        <taxon>Neoptera</taxon>
        <taxon>Paraneoptera</taxon>
        <taxon>Hemiptera</taxon>
        <taxon>Heteroptera</taxon>
        <taxon>Panheteroptera</taxon>
        <taxon>Cimicomorpha</taxon>
        <taxon>Reduviidae</taxon>
        <taxon>Triatominae</taxon>
        <taxon>Rhodnius</taxon>
    </lineage>
</organism>
<dbReference type="OMA" id="ALKQWIT"/>
<evidence type="ECO:0000256" key="7">
    <source>
        <dbReference type="ARBA" id="ARBA00022912"/>
    </source>
</evidence>
<evidence type="ECO:0000256" key="8">
    <source>
        <dbReference type="ARBA" id="ARBA00023242"/>
    </source>
</evidence>
<evidence type="ECO:0000256" key="9">
    <source>
        <dbReference type="ARBA" id="ARBA00047761"/>
    </source>
</evidence>
<dbReference type="InterPro" id="IPR038534">
    <property type="entry name" value="Rtr1/RPAP2_sf"/>
</dbReference>
<dbReference type="HOGENOM" id="CLU_019258_1_0_1"/>
<evidence type="ECO:0000256" key="5">
    <source>
        <dbReference type="ARBA" id="ARBA00022801"/>
    </source>
</evidence>
<dbReference type="AlphaFoldDB" id="T1IB49"/>
<dbReference type="eggNOG" id="KOG4780">
    <property type="taxonomic scope" value="Eukaryota"/>
</dbReference>
<dbReference type="InterPro" id="IPR007308">
    <property type="entry name" value="Rtr1/RPAP2_dom"/>
</dbReference>
<dbReference type="Proteomes" id="UP000015103">
    <property type="component" value="Unassembled WGS sequence"/>
</dbReference>
<evidence type="ECO:0000256" key="10">
    <source>
        <dbReference type="ARBA" id="ARBA00048336"/>
    </source>
</evidence>
<evidence type="ECO:0000256" key="6">
    <source>
        <dbReference type="ARBA" id="ARBA00022833"/>
    </source>
</evidence>
<dbReference type="InParanoid" id="T1IB49"/>
<protein>
    <recommendedName>
        <fullName evidence="12">RNA polymerase II subunit B1 CTD phosphatase RPAP2 homolog</fullName>
        <ecNumber evidence="12">3.1.3.16</ecNumber>
    </recommendedName>
</protein>
<comment type="catalytic activity">
    <reaction evidence="10 12">
        <text>O-phospho-L-threonyl-[protein] + H2O = L-threonyl-[protein] + phosphate</text>
        <dbReference type="Rhea" id="RHEA:47004"/>
        <dbReference type="Rhea" id="RHEA-COMP:11060"/>
        <dbReference type="Rhea" id="RHEA-COMP:11605"/>
        <dbReference type="ChEBI" id="CHEBI:15377"/>
        <dbReference type="ChEBI" id="CHEBI:30013"/>
        <dbReference type="ChEBI" id="CHEBI:43474"/>
        <dbReference type="ChEBI" id="CHEBI:61977"/>
        <dbReference type="EC" id="3.1.3.16"/>
    </reaction>
</comment>